<feature type="non-terminal residue" evidence="1">
    <location>
        <position position="1"/>
    </location>
</feature>
<protein>
    <submittedName>
        <fullName evidence="1">Uncharacterized protein</fullName>
    </submittedName>
</protein>
<gene>
    <name evidence="1" type="ORF">CRENBAI_022218</name>
</gene>
<evidence type="ECO:0000313" key="2">
    <source>
        <dbReference type="Proteomes" id="UP001311232"/>
    </source>
</evidence>
<evidence type="ECO:0000313" key="1">
    <source>
        <dbReference type="EMBL" id="KAK5606377.1"/>
    </source>
</evidence>
<dbReference type="Proteomes" id="UP001311232">
    <property type="component" value="Unassembled WGS sequence"/>
</dbReference>
<accession>A0AAV9RCV6</accession>
<name>A0AAV9RCV6_9TELE</name>
<dbReference type="EMBL" id="JAHHUM010002080">
    <property type="protein sequence ID" value="KAK5606377.1"/>
    <property type="molecule type" value="Genomic_DNA"/>
</dbReference>
<proteinExistence type="predicted"/>
<sequence>PTNQPPHRATHRLAVRCAGDHLCLLQPQQVSQFSPVMYKPSPQFRVMSKRYGLQSWLT</sequence>
<comment type="caution">
    <text evidence="1">The sequence shown here is derived from an EMBL/GenBank/DDBJ whole genome shotgun (WGS) entry which is preliminary data.</text>
</comment>
<organism evidence="1 2">
    <name type="scientific">Crenichthys baileyi</name>
    <name type="common">White River springfish</name>
    <dbReference type="NCBI Taxonomy" id="28760"/>
    <lineage>
        <taxon>Eukaryota</taxon>
        <taxon>Metazoa</taxon>
        <taxon>Chordata</taxon>
        <taxon>Craniata</taxon>
        <taxon>Vertebrata</taxon>
        <taxon>Euteleostomi</taxon>
        <taxon>Actinopterygii</taxon>
        <taxon>Neopterygii</taxon>
        <taxon>Teleostei</taxon>
        <taxon>Neoteleostei</taxon>
        <taxon>Acanthomorphata</taxon>
        <taxon>Ovalentaria</taxon>
        <taxon>Atherinomorphae</taxon>
        <taxon>Cyprinodontiformes</taxon>
        <taxon>Goodeidae</taxon>
        <taxon>Crenichthys</taxon>
    </lineage>
</organism>
<reference evidence="1 2" key="1">
    <citation type="submission" date="2021-06" db="EMBL/GenBank/DDBJ databases">
        <authorList>
            <person name="Palmer J.M."/>
        </authorList>
    </citation>
    <scope>NUCLEOTIDE SEQUENCE [LARGE SCALE GENOMIC DNA]</scope>
    <source>
        <strain evidence="1 2">MEX-2019</strain>
        <tissue evidence="1">Muscle</tissue>
    </source>
</reference>
<dbReference type="AlphaFoldDB" id="A0AAV9RCV6"/>
<keyword evidence="2" id="KW-1185">Reference proteome</keyword>